<dbReference type="EMBL" id="PGXC01000079">
    <property type="protein sequence ID" value="PKK87970.1"/>
    <property type="molecule type" value="Genomic_DNA"/>
</dbReference>
<accession>A0A2N1PI24</accession>
<sequence length="428" mass="47290">MVMYTSPMASPNETPRQETQKPGTRNQNNKSVRSRNIKRILLLVKDLEPVSLDTLVQKSSLTYPTVLGIIKQLEKDAHVENIAYAPTTGGRQAVLYGICGIARYVLALHLDGETVDITITNIRDGKIFHATEQVPQAGASHETPPAAQEPSPTTTVEQHSLAPRIAAVVQDILRKTRLELTSLVNICITYPEGTQLDMHALATHLGEYLHAPVEAVPDRTVLNYLERRSYHISSLHRYIFVLYDKELSLSVYRGPVETTDALAGRTYFGHMTMDIAGAACTCGNQGCLQSYMAGDGLLQAYRTAVEQHGLQYRPMVERDSDLFHAVLAESYKGDKAARTAIDHAIRMLAVALANVIKIEGIATIVLSGVFTSTDIQYKRLLERYIAEYLPEDFPTAAVIILGTTSPGDCSYAACLMMNAQYFNQLNFE</sequence>
<dbReference type="Gene3D" id="1.10.10.10">
    <property type="entry name" value="Winged helix-like DNA-binding domain superfamily/Winged helix DNA-binding domain"/>
    <property type="match status" value="1"/>
</dbReference>
<protein>
    <recommendedName>
        <fullName evidence="5">ROK family protein</fullName>
    </recommendedName>
</protein>
<proteinExistence type="inferred from homology"/>
<name>A0A2N1PI24_9BACT</name>
<dbReference type="PANTHER" id="PTHR18964">
    <property type="entry name" value="ROK (REPRESSOR, ORF, KINASE) FAMILY"/>
    <property type="match status" value="1"/>
</dbReference>
<evidence type="ECO:0000313" key="4">
    <source>
        <dbReference type="Proteomes" id="UP000233256"/>
    </source>
</evidence>
<comment type="similarity">
    <text evidence="1">Belongs to the ROK (NagC/XylR) family.</text>
</comment>
<dbReference type="Pfam" id="PF00480">
    <property type="entry name" value="ROK"/>
    <property type="match status" value="1"/>
</dbReference>
<organism evidence="3 4">
    <name type="scientific">Candidatus Wallbacteria bacterium HGW-Wallbacteria-1</name>
    <dbReference type="NCBI Taxonomy" id="2013854"/>
    <lineage>
        <taxon>Bacteria</taxon>
        <taxon>Candidatus Walliibacteriota</taxon>
    </lineage>
</organism>
<feature type="region of interest" description="Disordered" evidence="2">
    <location>
        <begin position="1"/>
        <end position="31"/>
    </location>
</feature>
<dbReference type="SUPFAM" id="SSF53067">
    <property type="entry name" value="Actin-like ATPase domain"/>
    <property type="match status" value="1"/>
</dbReference>
<evidence type="ECO:0000256" key="2">
    <source>
        <dbReference type="SAM" id="MobiDB-lite"/>
    </source>
</evidence>
<evidence type="ECO:0000256" key="1">
    <source>
        <dbReference type="ARBA" id="ARBA00006479"/>
    </source>
</evidence>
<dbReference type="PANTHER" id="PTHR18964:SF149">
    <property type="entry name" value="BIFUNCTIONAL UDP-N-ACETYLGLUCOSAMINE 2-EPIMERASE_N-ACETYLMANNOSAMINE KINASE"/>
    <property type="match status" value="1"/>
</dbReference>
<feature type="compositionally biased region" description="Polar residues" evidence="2">
    <location>
        <begin position="20"/>
        <end position="31"/>
    </location>
</feature>
<dbReference type="Proteomes" id="UP000233256">
    <property type="component" value="Unassembled WGS sequence"/>
</dbReference>
<dbReference type="Gene3D" id="3.30.420.40">
    <property type="match status" value="1"/>
</dbReference>
<evidence type="ECO:0000313" key="3">
    <source>
        <dbReference type="EMBL" id="PKK87970.1"/>
    </source>
</evidence>
<dbReference type="InterPro" id="IPR036390">
    <property type="entry name" value="WH_DNA-bd_sf"/>
</dbReference>
<gene>
    <name evidence="3" type="ORF">CVV64_20920</name>
</gene>
<dbReference type="AlphaFoldDB" id="A0A2N1PI24"/>
<evidence type="ECO:0008006" key="5">
    <source>
        <dbReference type="Google" id="ProtNLM"/>
    </source>
</evidence>
<dbReference type="SUPFAM" id="SSF46785">
    <property type="entry name" value="Winged helix' DNA-binding domain"/>
    <property type="match status" value="1"/>
</dbReference>
<reference evidence="3 4" key="1">
    <citation type="journal article" date="2017" name="ISME J.">
        <title>Potential for microbial H2 and metal transformations associated with novel bacteria and archaea in deep terrestrial subsurface sediments.</title>
        <authorList>
            <person name="Hernsdorf A.W."/>
            <person name="Amano Y."/>
            <person name="Miyakawa K."/>
            <person name="Ise K."/>
            <person name="Suzuki Y."/>
            <person name="Anantharaman K."/>
            <person name="Probst A."/>
            <person name="Burstein D."/>
            <person name="Thomas B.C."/>
            <person name="Banfield J.F."/>
        </authorList>
    </citation>
    <scope>NUCLEOTIDE SEQUENCE [LARGE SCALE GENOMIC DNA]</scope>
    <source>
        <strain evidence="3">HGW-Wallbacteria-1</strain>
    </source>
</reference>
<dbReference type="InterPro" id="IPR043129">
    <property type="entry name" value="ATPase_NBD"/>
</dbReference>
<dbReference type="InterPro" id="IPR036388">
    <property type="entry name" value="WH-like_DNA-bd_sf"/>
</dbReference>
<comment type="caution">
    <text evidence="3">The sequence shown here is derived from an EMBL/GenBank/DDBJ whole genome shotgun (WGS) entry which is preliminary data.</text>
</comment>
<dbReference type="InterPro" id="IPR000600">
    <property type="entry name" value="ROK"/>
</dbReference>
<feature type="region of interest" description="Disordered" evidence="2">
    <location>
        <begin position="135"/>
        <end position="157"/>
    </location>
</feature>